<organism evidence="9 10">
    <name type="scientific">Streptomyces olivaceiscleroticus</name>
    <dbReference type="NCBI Taxonomy" id="68245"/>
    <lineage>
        <taxon>Bacteria</taxon>
        <taxon>Bacillati</taxon>
        <taxon>Actinomycetota</taxon>
        <taxon>Actinomycetes</taxon>
        <taxon>Kitasatosporales</taxon>
        <taxon>Streptomycetaceae</taxon>
        <taxon>Streptomyces</taxon>
    </lineage>
</organism>
<feature type="active site" description="Charge relay system" evidence="5">
    <location>
        <position position="231"/>
    </location>
</feature>
<keyword evidence="7" id="KW-0812">Transmembrane</keyword>
<keyword evidence="7" id="KW-1133">Transmembrane helix</keyword>
<feature type="active site" description="Charge relay system" evidence="5">
    <location>
        <position position="35"/>
    </location>
</feature>
<evidence type="ECO:0000256" key="6">
    <source>
        <dbReference type="SAM" id="MobiDB-lite"/>
    </source>
</evidence>
<dbReference type="Proteomes" id="UP001500909">
    <property type="component" value="Unassembled WGS sequence"/>
</dbReference>
<sequence>MAEDVRSRQWYLDDMQAEDMWKVSTGRGVKVAVIDSGVNSSTPALRGQVLPGKDFTGVAGGATDDYDGHGTTMAELIAGHGKDGSLQGLAPDAKIIPYRVPFRTMKAKSWSKTDPMGDAVRAAANSEAKIINMSFGARLPSRALTEAVEYAASKGKLLIAGTGNDGETTNAKSYPAAYPDVAGIASLSESGKVSGYSTSGDYTTLSAPGSDIPHWCEGSFKGYCDGDGGTSASTAIASASAALIWSKHPKWTANQVLRVLIETAGRQAKNDKASKYIGYGAVRPRMNLLEGKGDPGDPDQSPLYTKSPKSPKPGAPESTNGDVKEGDKTSAVARQSDQGNGMAWKMAGAGIAVLAVVAGAFVFLRRRRA</sequence>
<feature type="active site" description="Charge relay system" evidence="5">
    <location>
        <position position="69"/>
    </location>
</feature>
<comment type="caution">
    <text evidence="9">The sequence shown here is derived from an EMBL/GenBank/DDBJ whole genome shotgun (WGS) entry which is preliminary data.</text>
</comment>
<dbReference type="PRINTS" id="PR00723">
    <property type="entry name" value="SUBTILISIN"/>
</dbReference>
<evidence type="ECO:0000256" key="3">
    <source>
        <dbReference type="ARBA" id="ARBA00022801"/>
    </source>
</evidence>
<dbReference type="Gene3D" id="3.40.50.200">
    <property type="entry name" value="Peptidase S8/S53 domain"/>
    <property type="match status" value="1"/>
</dbReference>
<feature type="domain" description="Peptidase S8/S53" evidence="8">
    <location>
        <begin position="26"/>
        <end position="280"/>
    </location>
</feature>
<protein>
    <submittedName>
        <fullName evidence="9">Type VII secretion-associated serine protease mycosin</fullName>
    </submittedName>
</protein>
<evidence type="ECO:0000256" key="5">
    <source>
        <dbReference type="PROSITE-ProRule" id="PRU01240"/>
    </source>
</evidence>
<evidence type="ECO:0000313" key="9">
    <source>
        <dbReference type="EMBL" id="GAA0459632.1"/>
    </source>
</evidence>
<keyword evidence="2 5" id="KW-0645">Protease</keyword>
<dbReference type="InterPro" id="IPR036852">
    <property type="entry name" value="Peptidase_S8/S53_dom_sf"/>
</dbReference>
<evidence type="ECO:0000259" key="8">
    <source>
        <dbReference type="Pfam" id="PF00082"/>
    </source>
</evidence>
<keyword evidence="4 5" id="KW-0720">Serine protease</keyword>
<keyword evidence="3 5" id="KW-0378">Hydrolase</keyword>
<keyword evidence="7" id="KW-0472">Membrane</keyword>
<dbReference type="InterPro" id="IPR015500">
    <property type="entry name" value="Peptidase_S8_subtilisin-rel"/>
</dbReference>
<evidence type="ECO:0000256" key="4">
    <source>
        <dbReference type="ARBA" id="ARBA00022825"/>
    </source>
</evidence>
<evidence type="ECO:0000313" key="10">
    <source>
        <dbReference type="Proteomes" id="UP001500909"/>
    </source>
</evidence>
<accession>A0ABN0ZUP7</accession>
<keyword evidence="10" id="KW-1185">Reference proteome</keyword>
<dbReference type="PANTHER" id="PTHR43806">
    <property type="entry name" value="PEPTIDASE S8"/>
    <property type="match status" value="1"/>
</dbReference>
<evidence type="ECO:0000256" key="1">
    <source>
        <dbReference type="ARBA" id="ARBA00011073"/>
    </source>
</evidence>
<reference evidence="9 10" key="1">
    <citation type="journal article" date="2019" name="Int. J. Syst. Evol. Microbiol.">
        <title>The Global Catalogue of Microorganisms (GCM) 10K type strain sequencing project: providing services to taxonomists for standard genome sequencing and annotation.</title>
        <authorList>
            <consortium name="The Broad Institute Genomics Platform"/>
            <consortium name="The Broad Institute Genome Sequencing Center for Infectious Disease"/>
            <person name="Wu L."/>
            <person name="Ma J."/>
        </authorList>
    </citation>
    <scope>NUCLEOTIDE SEQUENCE [LARGE SCALE GENOMIC DNA]</scope>
    <source>
        <strain evidence="9 10">JCM 4805</strain>
    </source>
</reference>
<dbReference type="RefSeq" id="WP_346094995.1">
    <property type="nucleotide sequence ID" value="NZ_BAAABY010000018.1"/>
</dbReference>
<dbReference type="GO" id="GO:0006508">
    <property type="term" value="P:proteolysis"/>
    <property type="evidence" value="ECO:0007669"/>
    <property type="project" value="UniProtKB-KW"/>
</dbReference>
<evidence type="ECO:0000256" key="7">
    <source>
        <dbReference type="SAM" id="Phobius"/>
    </source>
</evidence>
<dbReference type="Pfam" id="PF00082">
    <property type="entry name" value="Peptidase_S8"/>
    <property type="match status" value="1"/>
</dbReference>
<feature type="transmembrane region" description="Helical" evidence="7">
    <location>
        <begin position="342"/>
        <end position="364"/>
    </location>
</feature>
<dbReference type="EMBL" id="BAAABY010000018">
    <property type="protein sequence ID" value="GAA0459632.1"/>
    <property type="molecule type" value="Genomic_DNA"/>
</dbReference>
<dbReference type="InterPro" id="IPR000209">
    <property type="entry name" value="Peptidase_S8/S53_dom"/>
</dbReference>
<dbReference type="GO" id="GO:0008233">
    <property type="term" value="F:peptidase activity"/>
    <property type="evidence" value="ECO:0007669"/>
    <property type="project" value="UniProtKB-KW"/>
</dbReference>
<dbReference type="SUPFAM" id="SSF52743">
    <property type="entry name" value="Subtilisin-like"/>
    <property type="match status" value="1"/>
</dbReference>
<dbReference type="InterPro" id="IPR050131">
    <property type="entry name" value="Peptidase_S8_subtilisin-like"/>
</dbReference>
<dbReference type="PANTHER" id="PTHR43806:SF11">
    <property type="entry name" value="CEREVISIN-RELATED"/>
    <property type="match status" value="1"/>
</dbReference>
<comment type="similarity">
    <text evidence="1 5">Belongs to the peptidase S8 family.</text>
</comment>
<dbReference type="PROSITE" id="PS51892">
    <property type="entry name" value="SUBTILASE"/>
    <property type="match status" value="1"/>
</dbReference>
<proteinExistence type="inferred from homology"/>
<evidence type="ECO:0000256" key="2">
    <source>
        <dbReference type="ARBA" id="ARBA00022670"/>
    </source>
</evidence>
<gene>
    <name evidence="9" type="primary">mycP_1</name>
    <name evidence="9" type="ORF">GCM10010361_24480</name>
</gene>
<feature type="region of interest" description="Disordered" evidence="6">
    <location>
        <begin position="287"/>
        <end position="339"/>
    </location>
</feature>
<name>A0ABN0ZUP7_9ACTN</name>